<evidence type="ECO:0000256" key="2">
    <source>
        <dbReference type="ARBA" id="ARBA00023242"/>
    </source>
</evidence>
<organism evidence="4">
    <name type="scientific">Petromyzon marinus</name>
    <name type="common">Sea lamprey</name>
    <dbReference type="NCBI Taxonomy" id="7757"/>
    <lineage>
        <taxon>Eukaryota</taxon>
        <taxon>Metazoa</taxon>
        <taxon>Chordata</taxon>
        <taxon>Craniata</taxon>
        <taxon>Vertebrata</taxon>
        <taxon>Cyclostomata</taxon>
        <taxon>Hyperoartia</taxon>
        <taxon>Petromyzontiformes</taxon>
        <taxon>Petromyzontidae</taxon>
        <taxon>Petromyzon</taxon>
    </lineage>
</organism>
<dbReference type="GO" id="GO:0005634">
    <property type="term" value="C:nucleus"/>
    <property type="evidence" value="ECO:0007669"/>
    <property type="project" value="TreeGrafter"/>
</dbReference>
<protein>
    <recommendedName>
        <fullName evidence="3">HTH CENPB-type domain-containing protein</fullName>
    </recommendedName>
</protein>
<proteinExistence type="predicted"/>
<dbReference type="OMA" id="RFKECHC"/>
<dbReference type="Pfam" id="PF04218">
    <property type="entry name" value="CENP-B_N"/>
    <property type="match status" value="1"/>
</dbReference>
<dbReference type="SUPFAM" id="SSF46689">
    <property type="entry name" value="Homeodomain-like"/>
    <property type="match status" value="2"/>
</dbReference>
<dbReference type="InterPro" id="IPR007889">
    <property type="entry name" value="HTH_Psq"/>
</dbReference>
<evidence type="ECO:0000259" key="3">
    <source>
        <dbReference type="PROSITE" id="PS51253"/>
    </source>
</evidence>
<evidence type="ECO:0000313" key="4">
    <source>
        <dbReference type="Ensembl" id="ENSPMAP00000003809.1"/>
    </source>
</evidence>
<dbReference type="STRING" id="7757.ENSPMAP00000003809"/>
<reference evidence="4" key="2">
    <citation type="submission" date="2025-09" db="UniProtKB">
        <authorList>
            <consortium name="Ensembl"/>
        </authorList>
    </citation>
    <scope>IDENTIFICATION</scope>
</reference>
<keyword evidence="1" id="KW-0238">DNA-binding</keyword>
<dbReference type="PANTHER" id="PTHR19303">
    <property type="entry name" value="TRANSPOSON"/>
    <property type="match status" value="1"/>
</dbReference>
<dbReference type="GeneTree" id="ENSGT00940000163154"/>
<dbReference type="InterPro" id="IPR050863">
    <property type="entry name" value="CenT-Element_Derived"/>
</dbReference>
<dbReference type="HOGENOM" id="CLU_018294_6_2_1"/>
<dbReference type="PROSITE" id="PS51253">
    <property type="entry name" value="HTH_CENPB"/>
    <property type="match status" value="1"/>
</dbReference>
<dbReference type="SMART" id="SM00674">
    <property type="entry name" value="CENPB"/>
    <property type="match status" value="1"/>
</dbReference>
<dbReference type="InterPro" id="IPR006600">
    <property type="entry name" value="HTH_CenpB_DNA-bd_dom"/>
</dbReference>
<dbReference type="AlphaFoldDB" id="S4RF27"/>
<dbReference type="GO" id="GO:0003677">
    <property type="term" value="F:DNA binding"/>
    <property type="evidence" value="ECO:0007669"/>
    <property type="project" value="UniProtKB-KW"/>
</dbReference>
<feature type="domain" description="HTH CENPB-type" evidence="3">
    <location>
        <begin position="70"/>
        <end position="152"/>
    </location>
</feature>
<name>S4RF27_PETMA</name>
<dbReference type="InterPro" id="IPR009057">
    <property type="entry name" value="Homeodomain-like_sf"/>
</dbReference>
<dbReference type="Gene3D" id="1.10.10.60">
    <property type="entry name" value="Homeodomain-like"/>
    <property type="match status" value="2"/>
</dbReference>
<keyword evidence="2" id="KW-0539">Nucleus</keyword>
<dbReference type="PANTHER" id="PTHR19303:SF26">
    <property type="entry name" value="TIGGER TRANSPOSABLE ELEMENT-DERIVED PROTEIN 1"/>
    <property type="match status" value="1"/>
</dbReference>
<reference evidence="4" key="1">
    <citation type="submission" date="2025-08" db="UniProtKB">
        <authorList>
            <consortium name="Ensembl"/>
        </authorList>
    </citation>
    <scope>IDENTIFICATION</scope>
</reference>
<evidence type="ECO:0000256" key="1">
    <source>
        <dbReference type="ARBA" id="ARBA00023125"/>
    </source>
</evidence>
<dbReference type="Pfam" id="PF03221">
    <property type="entry name" value="HTH_Tnp_Tc5"/>
    <property type="match status" value="1"/>
</dbReference>
<dbReference type="Ensembl" id="ENSPMAT00000003825.1">
    <property type="protein sequence ID" value="ENSPMAP00000003809.1"/>
    <property type="gene ID" value="ENSPMAG00000003503.1"/>
</dbReference>
<sequence length="209" mass="23587">EGADVGSTRRRRTIITMEMKMDIIRRSEKGETSAAIGRALGLNRSTIGTIIKDKERIVEHVKIAAPVKSIIITKQSGVLSEMEKRLLMWIEDRNRRCAPVSLLQIQKKAKSLYEHLKPKVGEGEGASKSDKFVASRGWFHRFKARANLRHVKLMGEATSADVEAGLEFPNRLADVIIEEGGFSAQQVFNMDEMGSFWKKMPDRTYIAKK</sequence>
<accession>S4RF27</accession>